<dbReference type="AlphaFoldDB" id="A0A140IEB0"/>
<accession>A0A140IEB0</accession>
<evidence type="ECO:0000313" key="2">
    <source>
        <dbReference type="Proteomes" id="UP000036902"/>
    </source>
</evidence>
<name>A0A140IEB0_9RHOO</name>
<proteinExistence type="predicted"/>
<protein>
    <submittedName>
        <fullName evidence="1">Uncharacterized protein</fullName>
    </submittedName>
</protein>
<dbReference type="KEGG" id="thu:AC731_003500"/>
<dbReference type="EMBL" id="CP014646">
    <property type="protein sequence ID" value="AMO36085.1"/>
    <property type="molecule type" value="Genomic_DNA"/>
</dbReference>
<gene>
    <name evidence="1" type="ORF">AC731_003500</name>
</gene>
<organism evidence="1 2">
    <name type="scientific">Thauera humireducens</name>
    <dbReference type="NCBI Taxonomy" id="1134435"/>
    <lineage>
        <taxon>Bacteria</taxon>
        <taxon>Pseudomonadati</taxon>
        <taxon>Pseudomonadota</taxon>
        <taxon>Betaproteobacteria</taxon>
        <taxon>Rhodocyclales</taxon>
        <taxon>Zoogloeaceae</taxon>
        <taxon>Thauera</taxon>
    </lineage>
</organism>
<keyword evidence="2" id="KW-1185">Reference proteome</keyword>
<reference evidence="2" key="1">
    <citation type="submission" date="2016-03" db="EMBL/GenBank/DDBJ databases">
        <authorList>
            <person name="Ma C."/>
            <person name="Zhou S."/>
            <person name="Yang G."/>
        </authorList>
    </citation>
    <scope>NUCLEOTIDE SEQUENCE [LARGE SCALE GENOMIC DNA]</scope>
    <source>
        <strain evidence="2">SgZ-1</strain>
    </source>
</reference>
<sequence>MSRLVLHIDRLVLHGIDPQDAQALVSALQAELQRQLGTNGEADALAALRGIVGRNRIKAPSLRVARGAPPETLGRALAGPILRGVKS</sequence>
<dbReference type="Proteomes" id="UP000036902">
    <property type="component" value="Chromosome"/>
</dbReference>
<evidence type="ECO:0000313" key="1">
    <source>
        <dbReference type="EMBL" id="AMO36085.1"/>
    </source>
</evidence>
<dbReference type="STRING" id="1134435.AC731_003500"/>